<feature type="transmembrane region" description="Helical" evidence="1">
    <location>
        <begin position="43"/>
        <end position="66"/>
    </location>
</feature>
<accession>A0ABZ2V8A1</accession>
<name>A0ABZ2V8A1_9RHOB</name>
<protein>
    <submittedName>
        <fullName evidence="2">Uncharacterized protein</fullName>
    </submittedName>
</protein>
<reference evidence="3" key="1">
    <citation type="submission" date="2024-04" db="EMBL/GenBank/DDBJ databases">
        <title>Phylogenomic analyses of a clade within the roseobacter group suggest taxonomic reassignments of species of the genera Aestuariivita, Citreicella, Loktanella, Nautella, Pelagibaca, Ruegeria, Thalassobius, Thiobacimonas and Tropicibacter, and the proposal o.</title>
        <authorList>
            <person name="Jeon C.O."/>
        </authorList>
    </citation>
    <scope>NUCLEOTIDE SEQUENCE [LARGE SCALE GENOMIC DNA]</scope>
    <source>
        <strain evidence="3">BS5-3</strain>
    </source>
</reference>
<proteinExistence type="predicted"/>
<feature type="transmembrane region" description="Helical" evidence="1">
    <location>
        <begin position="12"/>
        <end position="31"/>
    </location>
</feature>
<keyword evidence="1" id="KW-0472">Membrane</keyword>
<dbReference type="EMBL" id="CP150951">
    <property type="protein sequence ID" value="WZC50476.1"/>
    <property type="molecule type" value="Genomic_DNA"/>
</dbReference>
<organism evidence="2 3">
    <name type="scientific">Yoonia phaeophyticola</name>
    <dbReference type="NCBI Taxonomy" id="3137369"/>
    <lineage>
        <taxon>Bacteria</taxon>
        <taxon>Pseudomonadati</taxon>
        <taxon>Pseudomonadota</taxon>
        <taxon>Alphaproteobacteria</taxon>
        <taxon>Rhodobacterales</taxon>
        <taxon>Paracoccaceae</taxon>
        <taxon>Yoonia</taxon>
    </lineage>
</organism>
<sequence>MSHQSAYDVYALFAGSAVTGIIGVFTARRFYLSGLPGWVATPFAGVLALICVIASGLLLGFAAHWPQFFGHFGALTWHNMMGAIEAGLNMSSAGVLTICVTLCLLAGRRIWRAFHVARG</sequence>
<evidence type="ECO:0000313" key="3">
    <source>
        <dbReference type="Proteomes" id="UP001440612"/>
    </source>
</evidence>
<evidence type="ECO:0000256" key="1">
    <source>
        <dbReference type="SAM" id="Phobius"/>
    </source>
</evidence>
<dbReference type="RefSeq" id="WP_341368578.1">
    <property type="nucleotide sequence ID" value="NZ_CP150951.2"/>
</dbReference>
<keyword evidence="1" id="KW-0812">Transmembrane</keyword>
<evidence type="ECO:0000313" key="2">
    <source>
        <dbReference type="EMBL" id="WZC50476.1"/>
    </source>
</evidence>
<keyword evidence="3" id="KW-1185">Reference proteome</keyword>
<feature type="transmembrane region" description="Helical" evidence="1">
    <location>
        <begin position="86"/>
        <end position="106"/>
    </location>
</feature>
<dbReference type="Proteomes" id="UP001440612">
    <property type="component" value="Chromosome"/>
</dbReference>
<gene>
    <name evidence="2" type="ORF">AABB29_07585</name>
</gene>
<keyword evidence="1" id="KW-1133">Transmembrane helix</keyword>